<evidence type="ECO:0000256" key="9">
    <source>
        <dbReference type="SAM" id="MobiDB-lite"/>
    </source>
</evidence>
<evidence type="ECO:0000313" key="13">
    <source>
        <dbReference type="Proteomes" id="UP000535908"/>
    </source>
</evidence>
<comment type="caution">
    <text evidence="12">The sequence shown here is derived from an EMBL/GenBank/DDBJ whole genome shotgun (WGS) entry which is preliminary data.</text>
</comment>
<dbReference type="GO" id="GO:0016747">
    <property type="term" value="F:acyltransferase activity, transferring groups other than amino-acyl groups"/>
    <property type="evidence" value="ECO:0007669"/>
    <property type="project" value="InterPro"/>
</dbReference>
<reference evidence="12 13" key="1">
    <citation type="submission" date="2020-03" db="EMBL/GenBank/DDBJ databases">
        <title>Soil Listeria distribution.</title>
        <authorList>
            <person name="Liao J."/>
            <person name="Wiedmann M."/>
        </authorList>
    </citation>
    <scope>NUCLEOTIDE SEQUENCE [LARGE SCALE GENOMIC DNA]</scope>
    <source>
        <strain evidence="12 13">FSL L7-0741</strain>
    </source>
</reference>
<evidence type="ECO:0000256" key="7">
    <source>
        <dbReference type="ARBA" id="ARBA00023136"/>
    </source>
</evidence>
<evidence type="ECO:0000256" key="1">
    <source>
        <dbReference type="ARBA" id="ARBA00004651"/>
    </source>
</evidence>
<feature type="transmembrane region" description="Helical" evidence="10">
    <location>
        <begin position="384"/>
        <end position="405"/>
    </location>
</feature>
<dbReference type="Proteomes" id="UP000535908">
    <property type="component" value="Unassembled WGS sequence"/>
</dbReference>
<dbReference type="Gene3D" id="3.40.50.1110">
    <property type="entry name" value="SGNH hydrolase"/>
    <property type="match status" value="1"/>
</dbReference>
<keyword evidence="3" id="KW-1003">Cell membrane</keyword>
<dbReference type="InterPro" id="IPR036514">
    <property type="entry name" value="SGNH_hydro_sf"/>
</dbReference>
<dbReference type="InterPro" id="IPR050879">
    <property type="entry name" value="Acyltransferase_3"/>
</dbReference>
<evidence type="ECO:0000256" key="6">
    <source>
        <dbReference type="ARBA" id="ARBA00022989"/>
    </source>
</evidence>
<name>A0A7X0Y1C3_9LIST</name>
<feature type="transmembrane region" description="Helical" evidence="10">
    <location>
        <begin position="171"/>
        <end position="192"/>
    </location>
</feature>
<evidence type="ECO:0000256" key="5">
    <source>
        <dbReference type="ARBA" id="ARBA00022692"/>
    </source>
</evidence>
<dbReference type="GO" id="GO:0005886">
    <property type="term" value="C:plasma membrane"/>
    <property type="evidence" value="ECO:0007669"/>
    <property type="project" value="UniProtKB-SubCell"/>
</dbReference>
<evidence type="ECO:0000256" key="2">
    <source>
        <dbReference type="ARBA" id="ARBA00007400"/>
    </source>
</evidence>
<dbReference type="AlphaFoldDB" id="A0A7X0Y1C3"/>
<evidence type="ECO:0000256" key="4">
    <source>
        <dbReference type="ARBA" id="ARBA00022679"/>
    </source>
</evidence>
<dbReference type="RefSeq" id="WP_185525337.1">
    <property type="nucleotide sequence ID" value="NZ_JAARWN010000001.1"/>
</dbReference>
<feature type="domain" description="Acyltransferase 3" evidence="11">
    <location>
        <begin position="13"/>
        <end position="342"/>
    </location>
</feature>
<dbReference type="CDD" id="cd01840">
    <property type="entry name" value="SGNH_hydrolase_yrhL_like"/>
    <property type="match status" value="1"/>
</dbReference>
<evidence type="ECO:0000259" key="11">
    <source>
        <dbReference type="Pfam" id="PF01757"/>
    </source>
</evidence>
<comment type="subcellular location">
    <subcellularLocation>
        <location evidence="1">Cell membrane</location>
        <topology evidence="1">Multi-pass membrane protein</topology>
    </subcellularLocation>
</comment>
<evidence type="ECO:0000256" key="10">
    <source>
        <dbReference type="SAM" id="Phobius"/>
    </source>
</evidence>
<keyword evidence="4 12" id="KW-0808">Transferase</keyword>
<dbReference type="SUPFAM" id="SSF52266">
    <property type="entry name" value="SGNH hydrolase"/>
    <property type="match status" value="1"/>
</dbReference>
<accession>A0A7X0Y1C3</accession>
<dbReference type="InterPro" id="IPR002656">
    <property type="entry name" value="Acyl_transf_3_dom"/>
</dbReference>
<dbReference type="PANTHER" id="PTHR23028:SF53">
    <property type="entry name" value="ACYL_TRANSF_3 DOMAIN-CONTAINING PROTEIN"/>
    <property type="match status" value="1"/>
</dbReference>
<feature type="transmembrane region" description="Helical" evidence="10">
    <location>
        <begin position="237"/>
        <end position="257"/>
    </location>
</feature>
<proteinExistence type="inferred from homology"/>
<keyword evidence="7 10" id="KW-0472">Membrane</keyword>
<feature type="transmembrane region" description="Helical" evidence="10">
    <location>
        <begin position="269"/>
        <end position="290"/>
    </location>
</feature>
<organism evidence="12 13">
    <name type="scientific">Listeria grandensis</name>
    <dbReference type="NCBI Taxonomy" id="1494963"/>
    <lineage>
        <taxon>Bacteria</taxon>
        <taxon>Bacillati</taxon>
        <taxon>Bacillota</taxon>
        <taxon>Bacilli</taxon>
        <taxon>Bacillales</taxon>
        <taxon>Listeriaceae</taxon>
        <taxon>Listeria</taxon>
    </lineage>
</organism>
<protein>
    <submittedName>
        <fullName evidence="12">Acyltransferase family protein</fullName>
    </submittedName>
</protein>
<dbReference type="GO" id="GO:0009103">
    <property type="term" value="P:lipopolysaccharide biosynthetic process"/>
    <property type="evidence" value="ECO:0007669"/>
    <property type="project" value="TreeGrafter"/>
</dbReference>
<dbReference type="Pfam" id="PF01757">
    <property type="entry name" value="Acyl_transf_3"/>
    <property type="match status" value="1"/>
</dbReference>
<keyword evidence="8 12" id="KW-0012">Acyltransferase</keyword>
<feature type="transmembrane region" description="Helical" evidence="10">
    <location>
        <begin position="39"/>
        <end position="60"/>
    </location>
</feature>
<evidence type="ECO:0000256" key="3">
    <source>
        <dbReference type="ARBA" id="ARBA00022475"/>
    </source>
</evidence>
<evidence type="ECO:0000256" key="8">
    <source>
        <dbReference type="ARBA" id="ARBA00023315"/>
    </source>
</evidence>
<feature type="compositionally biased region" description="Basic and acidic residues" evidence="9">
    <location>
        <begin position="432"/>
        <end position="443"/>
    </location>
</feature>
<feature type="region of interest" description="Disordered" evidence="9">
    <location>
        <begin position="415"/>
        <end position="460"/>
    </location>
</feature>
<feature type="transmembrane region" description="Helical" evidence="10">
    <location>
        <begin position="12"/>
        <end position="33"/>
    </location>
</feature>
<dbReference type="EMBL" id="JAARWN010000001">
    <property type="protein sequence ID" value="MBC1935136.1"/>
    <property type="molecule type" value="Genomic_DNA"/>
</dbReference>
<feature type="transmembrane region" description="Helical" evidence="10">
    <location>
        <begin position="143"/>
        <end position="164"/>
    </location>
</feature>
<feature type="transmembrane region" description="Helical" evidence="10">
    <location>
        <begin position="81"/>
        <end position="99"/>
    </location>
</feature>
<dbReference type="PANTHER" id="PTHR23028">
    <property type="entry name" value="ACETYLTRANSFERASE"/>
    <property type="match status" value="1"/>
</dbReference>
<keyword evidence="6 10" id="KW-1133">Transmembrane helix</keyword>
<gene>
    <name evidence="12" type="ORF">HCA69_02075</name>
</gene>
<keyword evidence="5 10" id="KW-0812">Transmembrane</keyword>
<sequence length="617" mass="68945">MERSARYKRKYVPSIDGLRALAVIAVIAYHLSFGWASGGFLGVDIFFVLSGYLITNILLTEWEKNERINLKKFWIGRFRRLIPAVYLMIVVVVVFAVIFNRPLLATLRGDATASFLYMSNWWFIFHNVSYFDSFGMASPLKNLWSLAIEEQFYIIWPLFLFGALKFIKKPAIILRIIVIAAIISAIVMAILYSPDGDPSRVYYGTDTRAFGLLLGGALAFVWPFTRLSPNIPMAGKITVNLAGTISVAIFAFCVATVNEYDSFLYRGGMFLIAINAIVMIATIAHPASYLSKLFSFKPLRWIGVRSYGIYLWHYPIITLTTPITEVGTPSLGRAALQVAATLIIAELSYRYVETPIRKKGFIPYIKSFRLQELLHWRGYPIGKWAFIGSLVLLLGFFALGMSNLIPVKTNAEGTQKTHVKTVAKPKTSVVPPKKEATPSDPAKKSATTPKKSESKKPVTPDQIKYAQSVAIGDSIMIDIQPVLEKAVPNIAIDGLVGRQMTDALNTATQYGKYNSKGSAVILELGTNGPFALKKMEELVQMFDQASIYLVNTRVPRQWESEVNESIKKIDAEYDNVTYVDWYNLAVNHPEYFGQDGVHLTKKGVAAYVNLLTSKMAH</sequence>
<evidence type="ECO:0000313" key="12">
    <source>
        <dbReference type="EMBL" id="MBC1935136.1"/>
    </source>
</evidence>
<feature type="transmembrane region" description="Helical" evidence="10">
    <location>
        <begin position="207"/>
        <end position="225"/>
    </location>
</feature>
<comment type="similarity">
    <text evidence="2">Belongs to the acyltransferase 3 family.</text>
</comment>